<evidence type="ECO:0000259" key="6">
    <source>
        <dbReference type="Pfam" id="PF00413"/>
    </source>
</evidence>
<evidence type="ECO:0000256" key="4">
    <source>
        <dbReference type="ARBA" id="ARBA00022833"/>
    </source>
</evidence>
<evidence type="ECO:0000256" key="2">
    <source>
        <dbReference type="ARBA" id="ARBA00022723"/>
    </source>
</evidence>
<keyword evidence="3" id="KW-0378">Hydrolase</keyword>
<keyword evidence="8" id="KW-1185">Reference proteome</keyword>
<evidence type="ECO:0000256" key="3">
    <source>
        <dbReference type="ARBA" id="ARBA00022801"/>
    </source>
</evidence>
<evidence type="ECO:0000313" key="8">
    <source>
        <dbReference type="Proteomes" id="UP000199199"/>
    </source>
</evidence>
<keyword evidence="4" id="KW-0862">Zinc</keyword>
<dbReference type="Pfam" id="PF00413">
    <property type="entry name" value="Peptidase_M10"/>
    <property type="match status" value="1"/>
</dbReference>
<keyword evidence="1" id="KW-0645">Protease</keyword>
<reference evidence="8" key="1">
    <citation type="submission" date="2016-10" db="EMBL/GenBank/DDBJ databases">
        <authorList>
            <person name="Varghese N."/>
            <person name="Submissions S."/>
        </authorList>
    </citation>
    <scope>NUCLEOTIDE SEQUENCE [LARGE SCALE GENOMIC DNA]</scope>
    <source>
        <strain evidence="8">DSM 22427</strain>
    </source>
</reference>
<dbReference type="SUPFAM" id="SSF55486">
    <property type="entry name" value="Metalloproteases ('zincins'), catalytic domain"/>
    <property type="match status" value="1"/>
</dbReference>
<dbReference type="GO" id="GO:0006508">
    <property type="term" value="P:proteolysis"/>
    <property type="evidence" value="ECO:0007669"/>
    <property type="project" value="UniProtKB-KW"/>
</dbReference>
<organism evidence="7 8">
    <name type="scientific">Halostagnicola kamekurae</name>
    <dbReference type="NCBI Taxonomy" id="619731"/>
    <lineage>
        <taxon>Archaea</taxon>
        <taxon>Methanobacteriati</taxon>
        <taxon>Methanobacteriota</taxon>
        <taxon>Stenosarchaea group</taxon>
        <taxon>Halobacteria</taxon>
        <taxon>Halobacteriales</taxon>
        <taxon>Natrialbaceae</taxon>
        <taxon>Halostagnicola</taxon>
    </lineage>
</organism>
<dbReference type="InterPro" id="IPR001818">
    <property type="entry name" value="Pept_M10_metallopeptidase"/>
</dbReference>
<dbReference type="GO" id="GO:0008270">
    <property type="term" value="F:zinc ion binding"/>
    <property type="evidence" value="ECO:0007669"/>
    <property type="project" value="InterPro"/>
</dbReference>
<dbReference type="Proteomes" id="UP000199199">
    <property type="component" value="Unassembled WGS sequence"/>
</dbReference>
<accession>A0A1I6PAS4</accession>
<evidence type="ECO:0000256" key="1">
    <source>
        <dbReference type="ARBA" id="ARBA00022670"/>
    </source>
</evidence>
<dbReference type="InterPro" id="IPR024079">
    <property type="entry name" value="MetalloPept_cat_dom_sf"/>
</dbReference>
<feature type="domain" description="Peptidase M10 metallopeptidase" evidence="6">
    <location>
        <begin position="82"/>
        <end position="199"/>
    </location>
</feature>
<evidence type="ECO:0000313" key="7">
    <source>
        <dbReference type="EMBL" id="SFS37312.1"/>
    </source>
</evidence>
<dbReference type="GO" id="GO:0004222">
    <property type="term" value="F:metalloendopeptidase activity"/>
    <property type="evidence" value="ECO:0007669"/>
    <property type="project" value="InterPro"/>
</dbReference>
<feature type="region of interest" description="Disordered" evidence="5">
    <location>
        <begin position="254"/>
        <end position="277"/>
    </location>
</feature>
<sequence length="363" mass="39654">MADSGCWIRDTPDIRVFYSLAGQSGVSTARLALALVVLLALSGCASVPIDPMGNEPAPNTADVHSENPYGKDTLTVGLDTSAAERNVTPLVANALAYWEENASEYAGYPIEYTLEPDTTNPDVQIDWRENITACDGFDTRTIGCADLVTDRAPATTEIAIEAGWTNSSTEDTLIHELGHTLGLDHDDEPQPIMQATESVTPAEQRPEVTLLLDRKYHDHETAREQTERALDYWDEWADGNLEQTVSYDLQTTEIDVGSESGSTTDPARSDSIDADRSENVSVVVADDREYCDANESASCAGVSEPEIDTDDYSVGLAIPRADTIGWFVGYYLGAFHGLESEEYPDPFQTRTVEHVSGEWWAGE</sequence>
<gene>
    <name evidence="7" type="ORF">SAMN04488556_0437</name>
</gene>
<feature type="compositionally biased region" description="Polar residues" evidence="5">
    <location>
        <begin position="254"/>
        <end position="266"/>
    </location>
</feature>
<protein>
    <submittedName>
        <fullName evidence="7">Matrixin</fullName>
    </submittedName>
</protein>
<dbReference type="Gene3D" id="3.40.390.10">
    <property type="entry name" value="Collagenase (Catalytic Domain)"/>
    <property type="match status" value="1"/>
</dbReference>
<dbReference type="EMBL" id="FOZS01000001">
    <property type="protein sequence ID" value="SFS37312.1"/>
    <property type="molecule type" value="Genomic_DNA"/>
</dbReference>
<keyword evidence="2" id="KW-0479">Metal-binding</keyword>
<proteinExistence type="predicted"/>
<name>A0A1I6PAS4_9EURY</name>
<evidence type="ECO:0000256" key="5">
    <source>
        <dbReference type="SAM" id="MobiDB-lite"/>
    </source>
</evidence>
<dbReference type="AlphaFoldDB" id="A0A1I6PAS4"/>
<feature type="compositionally biased region" description="Basic and acidic residues" evidence="5">
    <location>
        <begin position="267"/>
        <end position="277"/>
    </location>
</feature>
<dbReference type="GO" id="GO:0031012">
    <property type="term" value="C:extracellular matrix"/>
    <property type="evidence" value="ECO:0007669"/>
    <property type="project" value="InterPro"/>
</dbReference>